<protein>
    <recommendedName>
        <fullName evidence="2">DUF7869 domain-containing protein</fullName>
    </recommendedName>
</protein>
<dbReference type="EMBL" id="JARAKH010000033">
    <property type="protein sequence ID" value="KAK8385272.1"/>
    <property type="molecule type" value="Genomic_DNA"/>
</dbReference>
<evidence type="ECO:0000259" key="2">
    <source>
        <dbReference type="Pfam" id="PF25273"/>
    </source>
</evidence>
<name>A0AAW0TD20_SCYPA</name>
<dbReference type="AlphaFoldDB" id="A0AAW0TD20"/>
<feature type="domain" description="DUF7869" evidence="2">
    <location>
        <begin position="197"/>
        <end position="368"/>
    </location>
</feature>
<sequence>MDLLSDNSSSSSEHEAETSTKPRKRQRCPEKWIRAEIKHKCNRGEAYTSHTSKKEAPNQKYLPPGSTLISLYKAYKNDLEEKQLHDSVVHDHMFRDIFNNEFNIGTTPPQADTCNFCDEYKIKLKMLQEENNIPEVELLKAQKTAHDAHAKVAQRLLKAYSYEKSPKIACIAIDVQQTLPTPRLTSGAQHYKRKLWTYNLGIHNLKTKQGYFFVWHEGQAKRGSSEVCSCLEYYMSHFVDEGVEKLVVFTDNCSGQNKNINLVSHYLRLIHSGRLSMIEHRYMEPGHSYMPCDRDFGRLELKLRGLQIYTPQHYMDIMKTASEKKPFVVIPMDSNHFFDFTILGANVSKAKQAQSGFKSAKVLKVSNEERRGVMVMKGFCEEQDDCLWVMQKKKGEYDPRFDLSKVNLPLKYPRGVPLTKDKTSDLKDLLKFVPGEYRTFYDLFKIQGRRESEVDVQEGPDDPTDDLLDY</sequence>
<dbReference type="InterPro" id="IPR057191">
    <property type="entry name" value="DUF7869"/>
</dbReference>
<evidence type="ECO:0000313" key="3">
    <source>
        <dbReference type="EMBL" id="KAK8385272.1"/>
    </source>
</evidence>
<proteinExistence type="predicted"/>
<dbReference type="Pfam" id="PF25273">
    <property type="entry name" value="DUF7869"/>
    <property type="match status" value="1"/>
</dbReference>
<feature type="region of interest" description="Disordered" evidence="1">
    <location>
        <begin position="1"/>
        <end position="29"/>
    </location>
</feature>
<reference evidence="3 4" key="1">
    <citation type="submission" date="2023-03" db="EMBL/GenBank/DDBJ databases">
        <title>High-quality genome of Scylla paramamosain provides insights in environmental adaptation.</title>
        <authorList>
            <person name="Zhang L."/>
        </authorList>
    </citation>
    <scope>NUCLEOTIDE SEQUENCE [LARGE SCALE GENOMIC DNA]</scope>
    <source>
        <strain evidence="3">LZ_2023a</strain>
        <tissue evidence="3">Muscle</tissue>
    </source>
</reference>
<dbReference type="PANTHER" id="PTHR34415:SF1">
    <property type="entry name" value="INTEGRASE CATALYTIC DOMAIN-CONTAINING PROTEIN"/>
    <property type="match status" value="1"/>
</dbReference>
<gene>
    <name evidence="3" type="ORF">O3P69_012240</name>
</gene>
<dbReference type="Proteomes" id="UP001487740">
    <property type="component" value="Unassembled WGS sequence"/>
</dbReference>
<evidence type="ECO:0000313" key="4">
    <source>
        <dbReference type="Proteomes" id="UP001487740"/>
    </source>
</evidence>
<comment type="caution">
    <text evidence="3">The sequence shown here is derived from an EMBL/GenBank/DDBJ whole genome shotgun (WGS) entry which is preliminary data.</text>
</comment>
<evidence type="ECO:0000256" key="1">
    <source>
        <dbReference type="SAM" id="MobiDB-lite"/>
    </source>
</evidence>
<keyword evidence="4" id="KW-1185">Reference proteome</keyword>
<accession>A0AAW0TD20</accession>
<feature type="compositionally biased region" description="Low complexity" evidence="1">
    <location>
        <begin position="1"/>
        <end position="11"/>
    </location>
</feature>
<dbReference type="PANTHER" id="PTHR34415">
    <property type="entry name" value="INTEGRASE CATALYTIC DOMAIN-CONTAINING PROTEIN"/>
    <property type="match status" value="1"/>
</dbReference>
<organism evidence="3 4">
    <name type="scientific">Scylla paramamosain</name>
    <name type="common">Mud crab</name>
    <dbReference type="NCBI Taxonomy" id="85552"/>
    <lineage>
        <taxon>Eukaryota</taxon>
        <taxon>Metazoa</taxon>
        <taxon>Ecdysozoa</taxon>
        <taxon>Arthropoda</taxon>
        <taxon>Crustacea</taxon>
        <taxon>Multicrustacea</taxon>
        <taxon>Malacostraca</taxon>
        <taxon>Eumalacostraca</taxon>
        <taxon>Eucarida</taxon>
        <taxon>Decapoda</taxon>
        <taxon>Pleocyemata</taxon>
        <taxon>Brachyura</taxon>
        <taxon>Eubrachyura</taxon>
        <taxon>Portunoidea</taxon>
        <taxon>Portunidae</taxon>
        <taxon>Portuninae</taxon>
        <taxon>Scylla</taxon>
    </lineage>
</organism>